<feature type="transmembrane region" description="Helical" evidence="6">
    <location>
        <begin position="732"/>
        <end position="751"/>
    </location>
</feature>
<sequence>MIKNYLKIAWRNLLKHPTTTGIHLLGLTVGLTTCLLILLFIQNEWSYDRHHKLGERIYRVNEIATVGGEVERSGTTPYPLSLALRNDFSDWSKITRIHADRDVRIMVSREKILLEDKVLFAEPELFELFALDMVSGNSRTILSQPNQVILTESTAKTYFGTTPAVGKTLKLDNKVTVQVAGIMRDIPSQSILNARMIISFPTMKDYFEFSLDQWGVRSGGSVFALLPEGRSPEQYTARLAAASKKYFAEERGSTHQLVLQPLHDIHFNPDFDGSKFAPPISPTYLYVFGIVGLFVLLIACVNFINMSTARAMTRAREVGVRKVVGATQGQLVSQFLSEAFWLAGLSAVLALVLTYGLLPSVNDFMQKQIGFRWTESVLFMTVLAVLTTVLAGSYPAFFLARFVPVKVLKAHAEPGRRGQAWLRQGLVVFQFTISLVLAVGVLVVYRQMSYFRQKDLGFSREAIVTVSLPETRNLRPLGQEFRQIPGVEHVSFALGAPTSDNNFGTDMHPDPTNEDKKIGISLKVVDADYLETYGLTLLAGRFLEHRDTLGISGKIPEEQRRYVFVVNETVVKALGLSKPEQALGRKIRAGINNITAEIVGVVKDFHSSSLRKPIEPVVMMNFPYFYRTAGLKLQTANYQKTIAAVERTFRTFYPEGLFDAKFLDQSLQEQYEEEERQFTLLRVFAGLALVICCLGLWGLATFIIERRTKEIGVRKVLGASVPSLVALLSRDFLKLILVAIVLATPLAWFAMNQWLNDFTYRIEIEWWMFVVVGLLATGVAVLTVSFQSIKAALMNPVKSLRTD</sequence>
<keyword evidence="10" id="KW-1185">Reference proteome</keyword>
<feature type="domain" description="ABC3 transporter permease C-terminal" evidence="7">
    <location>
        <begin position="683"/>
        <end position="796"/>
    </location>
</feature>
<comment type="caution">
    <text evidence="9">The sequence shown here is derived from an EMBL/GenBank/DDBJ whole genome shotgun (WGS) entry which is preliminary data.</text>
</comment>
<evidence type="ECO:0000313" key="10">
    <source>
        <dbReference type="Proteomes" id="UP000283523"/>
    </source>
</evidence>
<feature type="transmembrane region" description="Helical" evidence="6">
    <location>
        <begin position="378"/>
        <end position="400"/>
    </location>
</feature>
<keyword evidence="3 6" id="KW-0812">Transmembrane</keyword>
<keyword evidence="2" id="KW-1003">Cell membrane</keyword>
<comment type="subcellular location">
    <subcellularLocation>
        <location evidence="1">Cell membrane</location>
        <topology evidence="1">Multi-pass membrane protein</topology>
    </subcellularLocation>
</comment>
<protein>
    <submittedName>
        <fullName evidence="9">ABC transporter permease</fullName>
    </submittedName>
</protein>
<feature type="transmembrane region" description="Helical" evidence="6">
    <location>
        <begin position="21"/>
        <end position="41"/>
    </location>
</feature>
<reference evidence="9 10" key="1">
    <citation type="submission" date="2018-08" db="EMBL/GenBank/DDBJ databases">
        <title>Fibrisoma montanum sp. nov., isolated from Danxia mountain soil.</title>
        <authorList>
            <person name="Huang Y."/>
        </authorList>
    </citation>
    <scope>NUCLEOTIDE SEQUENCE [LARGE SCALE GENOMIC DNA]</scope>
    <source>
        <strain evidence="9 10">HYT19</strain>
    </source>
</reference>
<dbReference type="Pfam" id="PF12704">
    <property type="entry name" value="MacB_PCD"/>
    <property type="match status" value="2"/>
</dbReference>
<feature type="transmembrane region" description="Helical" evidence="6">
    <location>
        <begin position="284"/>
        <end position="304"/>
    </location>
</feature>
<feature type="transmembrane region" description="Helical" evidence="6">
    <location>
        <begin position="339"/>
        <end position="358"/>
    </location>
</feature>
<dbReference type="InterPro" id="IPR050250">
    <property type="entry name" value="Macrolide_Exporter_MacB"/>
</dbReference>
<feature type="transmembrane region" description="Helical" evidence="6">
    <location>
        <begin position="421"/>
        <end position="445"/>
    </location>
</feature>
<dbReference type="Proteomes" id="UP000283523">
    <property type="component" value="Unassembled WGS sequence"/>
</dbReference>
<evidence type="ECO:0000256" key="1">
    <source>
        <dbReference type="ARBA" id="ARBA00004651"/>
    </source>
</evidence>
<dbReference type="PANTHER" id="PTHR30572">
    <property type="entry name" value="MEMBRANE COMPONENT OF TRANSPORTER-RELATED"/>
    <property type="match status" value="1"/>
</dbReference>
<dbReference type="InterPro" id="IPR003838">
    <property type="entry name" value="ABC3_permease_C"/>
</dbReference>
<keyword evidence="5 6" id="KW-0472">Membrane</keyword>
<dbReference type="EMBL" id="QXED01000022">
    <property type="protein sequence ID" value="RIV17232.1"/>
    <property type="molecule type" value="Genomic_DNA"/>
</dbReference>
<dbReference type="OrthoDB" id="5933722at2"/>
<evidence type="ECO:0000256" key="2">
    <source>
        <dbReference type="ARBA" id="ARBA00022475"/>
    </source>
</evidence>
<evidence type="ECO:0000256" key="5">
    <source>
        <dbReference type="ARBA" id="ARBA00023136"/>
    </source>
</evidence>
<feature type="transmembrane region" description="Helical" evidence="6">
    <location>
        <begin position="683"/>
        <end position="704"/>
    </location>
</feature>
<dbReference type="GO" id="GO:0005886">
    <property type="term" value="C:plasma membrane"/>
    <property type="evidence" value="ECO:0007669"/>
    <property type="project" value="UniProtKB-SubCell"/>
</dbReference>
<evidence type="ECO:0000256" key="3">
    <source>
        <dbReference type="ARBA" id="ARBA00022692"/>
    </source>
</evidence>
<dbReference type="InterPro" id="IPR025857">
    <property type="entry name" value="MacB_PCD"/>
</dbReference>
<feature type="domain" description="MacB-like periplasmic core" evidence="8">
    <location>
        <begin position="433"/>
        <end position="629"/>
    </location>
</feature>
<organism evidence="9 10">
    <name type="scientific">Fibrisoma montanum</name>
    <dbReference type="NCBI Taxonomy" id="2305895"/>
    <lineage>
        <taxon>Bacteria</taxon>
        <taxon>Pseudomonadati</taxon>
        <taxon>Bacteroidota</taxon>
        <taxon>Cytophagia</taxon>
        <taxon>Cytophagales</taxon>
        <taxon>Spirosomataceae</taxon>
        <taxon>Fibrisoma</taxon>
    </lineage>
</organism>
<feature type="domain" description="MacB-like periplasmic core" evidence="8">
    <location>
        <begin position="20"/>
        <end position="241"/>
    </location>
</feature>
<proteinExistence type="predicted"/>
<evidence type="ECO:0000256" key="6">
    <source>
        <dbReference type="SAM" id="Phobius"/>
    </source>
</evidence>
<name>A0A418LVE6_9BACT</name>
<evidence type="ECO:0000259" key="7">
    <source>
        <dbReference type="Pfam" id="PF02687"/>
    </source>
</evidence>
<evidence type="ECO:0000259" key="8">
    <source>
        <dbReference type="Pfam" id="PF12704"/>
    </source>
</evidence>
<feature type="transmembrane region" description="Helical" evidence="6">
    <location>
        <begin position="766"/>
        <end position="786"/>
    </location>
</feature>
<dbReference type="GO" id="GO:0022857">
    <property type="term" value="F:transmembrane transporter activity"/>
    <property type="evidence" value="ECO:0007669"/>
    <property type="project" value="TreeGrafter"/>
</dbReference>
<dbReference type="RefSeq" id="WP_119671978.1">
    <property type="nucleotide sequence ID" value="NZ_QXED01000022.1"/>
</dbReference>
<dbReference type="Pfam" id="PF02687">
    <property type="entry name" value="FtsX"/>
    <property type="match status" value="2"/>
</dbReference>
<dbReference type="AlphaFoldDB" id="A0A418LVE6"/>
<evidence type="ECO:0000313" key="9">
    <source>
        <dbReference type="EMBL" id="RIV17232.1"/>
    </source>
</evidence>
<evidence type="ECO:0000256" key="4">
    <source>
        <dbReference type="ARBA" id="ARBA00022989"/>
    </source>
</evidence>
<accession>A0A418LVE6</accession>
<dbReference type="PANTHER" id="PTHR30572:SF18">
    <property type="entry name" value="ABC-TYPE MACROLIDE FAMILY EXPORT SYSTEM PERMEASE COMPONENT 2"/>
    <property type="match status" value="1"/>
</dbReference>
<keyword evidence="4 6" id="KW-1133">Transmembrane helix</keyword>
<feature type="domain" description="ABC3 transporter permease C-terminal" evidence="7">
    <location>
        <begin position="290"/>
        <end position="401"/>
    </location>
</feature>
<gene>
    <name evidence="9" type="ORF">DYU11_32730</name>
</gene>